<dbReference type="GO" id="GO:0003677">
    <property type="term" value="F:DNA binding"/>
    <property type="evidence" value="ECO:0007669"/>
    <property type="project" value="InterPro"/>
</dbReference>
<gene>
    <name evidence="6" type="ORF">C7460_11638</name>
</gene>
<keyword evidence="4" id="KW-0812">Transmembrane</keyword>
<dbReference type="Gene3D" id="1.25.40.10">
    <property type="entry name" value="Tetratricopeptide repeat domain"/>
    <property type="match status" value="2"/>
</dbReference>
<dbReference type="EMBL" id="QREG01000016">
    <property type="protein sequence ID" value="RED95980.1"/>
    <property type="molecule type" value="Genomic_DNA"/>
</dbReference>
<evidence type="ECO:0000256" key="3">
    <source>
        <dbReference type="PROSITE-ProRule" id="PRU00339"/>
    </source>
</evidence>
<dbReference type="PROSITE" id="PS50005">
    <property type="entry name" value="TPR"/>
    <property type="match status" value="2"/>
</dbReference>
<sequence length="543" mass="63131">MKGLKNSWSSVLIFSGFCILTSYTRVVALANVVDTDPYELYRTAKEIHDRYPDSALNSYRQAMEQFQFLSRDVAVIKCQVSISDIYKNKGHYHRAFDELWDAQILAEEIADTISLITIYEDLGGLYSIYEKYDDAIANFETALKLSQLLSGENQFVAVDLNQIYYALAVTHRKAEFYEKALDYLDLCLAVKVKKNIEASNTAFIDAEKGIIYLKQNKLQLAEQYLRKAHAFFVQRSLSYRIFTSLFLGDMYYQRGDLEEANRYYRYSLESQEKSKSHGDSKVEILKKLSDTYHILGQTDSAYKYQVQALAITDSLFNAKTAVNNQLFGIRDKHDEKIRARDQFIAQQHLIIERNQTTATRLKLLIGFLLFAAIVTIVILRMRKKLRNSRLEQEQIKMEAEHDREKARAIMEVKSKELTANTLQMIEKDRVVEELLQELKKESPGTYRAMKARVSKGNKDMWEHFNKRFIEVDTRFYERLRARHPDLTPTEHRHCALIKLNFDSKEMASLLGISVNSVHISRHRIRKKMGLERDDNLTSHIAGI</sequence>
<keyword evidence="7" id="KW-1185">Reference proteome</keyword>
<protein>
    <recommendedName>
        <fullName evidence="5">HTH luxR-type domain-containing protein</fullName>
    </recommendedName>
</protein>
<dbReference type="InterPro" id="IPR019734">
    <property type="entry name" value="TPR_rpt"/>
</dbReference>
<dbReference type="SMART" id="SM00421">
    <property type="entry name" value="HTH_LUXR"/>
    <property type="match status" value="1"/>
</dbReference>
<dbReference type="InterPro" id="IPR036388">
    <property type="entry name" value="WH-like_DNA-bd_sf"/>
</dbReference>
<dbReference type="AlphaFoldDB" id="A0A3D9KZJ4"/>
<dbReference type="InterPro" id="IPR000792">
    <property type="entry name" value="Tscrpt_reg_LuxR_C"/>
</dbReference>
<dbReference type="Gene3D" id="1.10.10.10">
    <property type="entry name" value="Winged helix-like DNA-binding domain superfamily/Winged helix DNA-binding domain"/>
    <property type="match status" value="1"/>
</dbReference>
<evidence type="ECO:0000256" key="1">
    <source>
        <dbReference type="ARBA" id="ARBA00022737"/>
    </source>
</evidence>
<dbReference type="OrthoDB" id="1090267at2"/>
<accession>A0A3D9KZJ4</accession>
<keyword evidence="1" id="KW-0677">Repeat</keyword>
<dbReference type="SUPFAM" id="SSF46894">
    <property type="entry name" value="C-terminal effector domain of the bipartite response regulators"/>
    <property type="match status" value="1"/>
</dbReference>
<evidence type="ECO:0000313" key="6">
    <source>
        <dbReference type="EMBL" id="RED95980.1"/>
    </source>
</evidence>
<feature type="repeat" description="TPR" evidence="3">
    <location>
        <begin position="241"/>
        <end position="274"/>
    </location>
</feature>
<dbReference type="InterPro" id="IPR011990">
    <property type="entry name" value="TPR-like_helical_dom_sf"/>
</dbReference>
<evidence type="ECO:0000256" key="4">
    <source>
        <dbReference type="SAM" id="Phobius"/>
    </source>
</evidence>
<organism evidence="6 7">
    <name type="scientific">Marinoscillum furvescens DSM 4134</name>
    <dbReference type="NCBI Taxonomy" id="1122208"/>
    <lineage>
        <taxon>Bacteria</taxon>
        <taxon>Pseudomonadati</taxon>
        <taxon>Bacteroidota</taxon>
        <taxon>Cytophagia</taxon>
        <taxon>Cytophagales</taxon>
        <taxon>Reichenbachiellaceae</taxon>
        <taxon>Marinoscillum</taxon>
    </lineage>
</organism>
<evidence type="ECO:0000256" key="2">
    <source>
        <dbReference type="ARBA" id="ARBA00022803"/>
    </source>
</evidence>
<evidence type="ECO:0000259" key="5">
    <source>
        <dbReference type="SMART" id="SM00421"/>
    </source>
</evidence>
<dbReference type="PANTHER" id="PTHR45641">
    <property type="entry name" value="TETRATRICOPEPTIDE REPEAT PROTEIN (AFU_ORTHOLOGUE AFUA_6G03870)"/>
    <property type="match status" value="1"/>
</dbReference>
<dbReference type="RefSeq" id="WP_115869148.1">
    <property type="nucleotide sequence ID" value="NZ_QREG01000016.1"/>
</dbReference>
<keyword evidence="2 3" id="KW-0802">TPR repeat</keyword>
<dbReference type="GO" id="GO:0006355">
    <property type="term" value="P:regulation of DNA-templated transcription"/>
    <property type="evidence" value="ECO:0007669"/>
    <property type="project" value="InterPro"/>
</dbReference>
<keyword evidence="4" id="KW-0472">Membrane</keyword>
<dbReference type="PANTHER" id="PTHR45641:SF19">
    <property type="entry name" value="NEPHROCYSTIN-3"/>
    <property type="match status" value="1"/>
</dbReference>
<dbReference type="InterPro" id="IPR016032">
    <property type="entry name" value="Sig_transdc_resp-reg_C-effctor"/>
</dbReference>
<feature type="domain" description="HTH luxR-type" evidence="5">
    <location>
        <begin position="483"/>
        <end position="540"/>
    </location>
</feature>
<proteinExistence type="predicted"/>
<keyword evidence="4" id="KW-1133">Transmembrane helix</keyword>
<dbReference type="SUPFAM" id="SSF48452">
    <property type="entry name" value="TPR-like"/>
    <property type="match status" value="2"/>
</dbReference>
<dbReference type="Proteomes" id="UP000256779">
    <property type="component" value="Unassembled WGS sequence"/>
</dbReference>
<comment type="caution">
    <text evidence="6">The sequence shown here is derived from an EMBL/GenBank/DDBJ whole genome shotgun (WGS) entry which is preliminary data.</text>
</comment>
<feature type="repeat" description="TPR" evidence="3">
    <location>
        <begin position="116"/>
        <end position="149"/>
    </location>
</feature>
<feature type="transmembrane region" description="Helical" evidence="4">
    <location>
        <begin position="361"/>
        <end position="379"/>
    </location>
</feature>
<evidence type="ECO:0000313" key="7">
    <source>
        <dbReference type="Proteomes" id="UP000256779"/>
    </source>
</evidence>
<reference evidence="6 7" key="1">
    <citation type="submission" date="2018-07" db="EMBL/GenBank/DDBJ databases">
        <title>Genomic Encyclopedia of Type Strains, Phase IV (KMG-IV): sequencing the most valuable type-strain genomes for metagenomic binning, comparative biology and taxonomic classification.</title>
        <authorList>
            <person name="Goeker M."/>
        </authorList>
    </citation>
    <scope>NUCLEOTIDE SEQUENCE [LARGE SCALE GENOMIC DNA]</scope>
    <source>
        <strain evidence="6 7">DSM 4134</strain>
    </source>
</reference>
<dbReference type="SMART" id="SM00028">
    <property type="entry name" value="TPR"/>
    <property type="match status" value="5"/>
</dbReference>
<name>A0A3D9KZJ4_MARFU</name>